<dbReference type="EMBL" id="JBHUOR010000143">
    <property type="protein sequence ID" value="MFD2870731.1"/>
    <property type="molecule type" value="Genomic_DNA"/>
</dbReference>
<keyword evidence="1" id="KW-0472">Membrane</keyword>
<accession>A0ABW5Y674</accession>
<proteinExistence type="predicted"/>
<feature type="transmembrane region" description="Helical" evidence="1">
    <location>
        <begin position="7"/>
        <end position="26"/>
    </location>
</feature>
<reference evidence="3" key="1">
    <citation type="journal article" date="2019" name="Int. J. Syst. Evol. Microbiol.">
        <title>The Global Catalogue of Microorganisms (GCM) 10K type strain sequencing project: providing services to taxonomists for standard genome sequencing and annotation.</title>
        <authorList>
            <consortium name="The Broad Institute Genomics Platform"/>
            <consortium name="The Broad Institute Genome Sequencing Center for Infectious Disease"/>
            <person name="Wu L."/>
            <person name="Ma J."/>
        </authorList>
    </citation>
    <scope>NUCLEOTIDE SEQUENCE [LARGE SCALE GENOMIC DNA]</scope>
    <source>
        <strain evidence="3">KCTC 33522</strain>
    </source>
</reference>
<evidence type="ECO:0000313" key="3">
    <source>
        <dbReference type="Proteomes" id="UP001597568"/>
    </source>
</evidence>
<keyword evidence="1" id="KW-1133">Transmembrane helix</keyword>
<evidence type="ECO:0000256" key="1">
    <source>
        <dbReference type="SAM" id="Phobius"/>
    </source>
</evidence>
<name>A0ABW5Y674_9BACL</name>
<dbReference type="Proteomes" id="UP001597568">
    <property type="component" value="Unassembled WGS sequence"/>
</dbReference>
<keyword evidence="3" id="KW-1185">Reference proteome</keyword>
<organism evidence="2 3">
    <name type="scientific">Kurthia populi</name>
    <dbReference type="NCBI Taxonomy" id="1562132"/>
    <lineage>
        <taxon>Bacteria</taxon>
        <taxon>Bacillati</taxon>
        <taxon>Bacillota</taxon>
        <taxon>Bacilli</taxon>
        <taxon>Bacillales</taxon>
        <taxon>Caryophanaceae</taxon>
        <taxon>Kurthia</taxon>
    </lineage>
</organism>
<protein>
    <submittedName>
        <fullName evidence="2">Uncharacterized protein</fullName>
    </submittedName>
</protein>
<feature type="transmembrane region" description="Helical" evidence="1">
    <location>
        <begin position="32"/>
        <end position="50"/>
    </location>
</feature>
<dbReference type="RefSeq" id="WP_186439509.1">
    <property type="nucleotide sequence ID" value="NZ_JBHUOR010000143.1"/>
</dbReference>
<gene>
    <name evidence="2" type="ORF">ACFSY7_19720</name>
</gene>
<evidence type="ECO:0000313" key="2">
    <source>
        <dbReference type="EMBL" id="MFD2870731.1"/>
    </source>
</evidence>
<keyword evidence="1" id="KW-0812">Transmembrane</keyword>
<sequence>MKIPWQFVLFFALAWLVVMLIVSYLVVGRVVFGPTIVGLVIFVGGWYLLLKWYAKRKK</sequence>
<comment type="caution">
    <text evidence="2">The sequence shown here is derived from an EMBL/GenBank/DDBJ whole genome shotgun (WGS) entry which is preliminary data.</text>
</comment>